<proteinExistence type="predicted"/>
<feature type="region of interest" description="Disordered" evidence="1">
    <location>
        <begin position="1"/>
        <end position="33"/>
    </location>
</feature>
<dbReference type="EMBL" id="HBKN01050950">
    <property type="protein sequence ID" value="CAE2341739.1"/>
    <property type="molecule type" value="Transcribed_RNA"/>
</dbReference>
<evidence type="ECO:0000313" key="2">
    <source>
        <dbReference type="EMBL" id="CAE2341739.1"/>
    </source>
</evidence>
<sequence length="235" mass="25903">MLPASEVRPAPDHLTARRDTRDRLLPPPGKTAKDNVTISLQARMRRYAPTNLEELHALRKRGFLEKTSSLPLIQNNLDRMRTGSYGSLMQGMASPIGAASSLCRASSSMEIRSNPHANEGIQVKKYPRPAQTWIDRTITRSCLHLDGIAHTFVILPSRWATLMGSIKDEHVATDDLKKYHPPISSLVLALTKTQTNADGDLEETPKGCHAHHERAPSNPSGQSLATDVPHMIGKV</sequence>
<organism evidence="2">
    <name type="scientific">Guillardia theta</name>
    <name type="common">Cryptophyte</name>
    <name type="synonym">Cryptomonas phi</name>
    <dbReference type="NCBI Taxonomy" id="55529"/>
    <lineage>
        <taxon>Eukaryota</taxon>
        <taxon>Cryptophyceae</taxon>
        <taxon>Pyrenomonadales</taxon>
        <taxon>Geminigeraceae</taxon>
        <taxon>Guillardia</taxon>
    </lineage>
</organism>
<evidence type="ECO:0000256" key="1">
    <source>
        <dbReference type="SAM" id="MobiDB-lite"/>
    </source>
</evidence>
<gene>
    <name evidence="2" type="ORF">GTHE00462_LOCUS39735</name>
</gene>
<reference evidence="2" key="1">
    <citation type="submission" date="2021-01" db="EMBL/GenBank/DDBJ databases">
        <authorList>
            <person name="Corre E."/>
            <person name="Pelletier E."/>
            <person name="Niang G."/>
            <person name="Scheremetjew M."/>
            <person name="Finn R."/>
            <person name="Kale V."/>
            <person name="Holt S."/>
            <person name="Cochrane G."/>
            <person name="Meng A."/>
            <person name="Brown T."/>
            <person name="Cohen L."/>
        </authorList>
    </citation>
    <scope>NUCLEOTIDE SEQUENCE</scope>
    <source>
        <strain evidence="2">CCMP 2712</strain>
    </source>
</reference>
<name>A0A7S4UU65_GUITH</name>
<feature type="region of interest" description="Disordered" evidence="1">
    <location>
        <begin position="198"/>
        <end position="235"/>
    </location>
</feature>
<dbReference type="AlphaFoldDB" id="A0A7S4UU65"/>
<feature type="compositionally biased region" description="Basic and acidic residues" evidence="1">
    <location>
        <begin position="9"/>
        <end position="24"/>
    </location>
</feature>
<accession>A0A7S4UU65</accession>
<protein>
    <submittedName>
        <fullName evidence="2">Uncharacterized protein</fullName>
    </submittedName>
</protein>